<dbReference type="SUPFAM" id="SSF81296">
    <property type="entry name" value="E set domains"/>
    <property type="match status" value="1"/>
</dbReference>
<keyword evidence="2" id="KW-0472">Membrane</keyword>
<accession>A0ABR8U3B8</accession>
<name>A0ABR8U3B8_9CELL</name>
<evidence type="ECO:0000313" key="4">
    <source>
        <dbReference type="EMBL" id="MBD7982531.1"/>
    </source>
</evidence>
<dbReference type="InterPro" id="IPR036374">
    <property type="entry name" value="OxRdtase_Mopterin-bd_sf"/>
</dbReference>
<dbReference type="Gene3D" id="2.60.40.650">
    <property type="match status" value="1"/>
</dbReference>
<evidence type="ECO:0000256" key="1">
    <source>
        <dbReference type="SAM" id="MobiDB-lite"/>
    </source>
</evidence>
<comment type="caution">
    <text evidence="4">The sequence shown here is derived from an EMBL/GenBank/DDBJ whole genome shotgun (WGS) entry which is preliminary data.</text>
</comment>
<dbReference type="PANTHER" id="PTHR19372:SF7">
    <property type="entry name" value="SULFITE OXIDASE, MITOCHONDRIAL"/>
    <property type="match status" value="1"/>
</dbReference>
<dbReference type="InterPro" id="IPR014756">
    <property type="entry name" value="Ig_E-set"/>
</dbReference>
<sequence length="566" mass="58693">MSPTTEPGPPGAYGRAQRAPGRSAGTSGWWAPLLGVASALGAFAAAELVALVVGSGSSPVLVVGAGVVDRVPPWLKDFAVETFGTADKTVLILGIVVVLAVAAVAAGVLETRRPPWGTVLLVVVGAVGIAAAVTRPDATPLWALPTVVGVGVGIMLLRTGAARLRAWRASALAVTARVPGPAGQGGGAGSPERPETPLTAARQREALDRRSFLVFAGLTTVTALVVGGAARVLSAGSRALTAARDAIRLPAPTGPAVVVPAGASLDVPGITPYVTPNDDFYRIDTALRVPEVDPDDWRLRIVGLVEEEVEISFAELLALPLVESATTLTCVSNEVGGDLVGNAVWLGYPVRDLLARARPHADADMVLSRSADGWTASTPLDVLTDPGRESLLAVGMNGEPLPLAHGFPVRMVVPGLYGYVSATKWVVELKVTRFADDVAYWSTRGWSERGPIKMSSRIDVPRSGATVSPDAAGDVVVAGVAWSQHTGIAGVEVRVDDGEWEAAELAETVSADTWRQWSWRWSAPEKGSHRLAVRATDVDGTVQTSTEAPPAPDGSSGWDTLEVGVA</sequence>
<keyword evidence="5" id="KW-1185">Reference proteome</keyword>
<dbReference type="SUPFAM" id="SSF56524">
    <property type="entry name" value="Oxidoreductase molybdopterin-binding domain"/>
    <property type="match status" value="1"/>
</dbReference>
<feature type="transmembrane region" description="Helical" evidence="2">
    <location>
        <begin position="28"/>
        <end position="53"/>
    </location>
</feature>
<feature type="region of interest" description="Disordered" evidence="1">
    <location>
        <begin position="539"/>
        <end position="566"/>
    </location>
</feature>
<dbReference type="InterPro" id="IPR000572">
    <property type="entry name" value="OxRdtase_Mopterin-bd_dom"/>
</dbReference>
<feature type="region of interest" description="Disordered" evidence="1">
    <location>
        <begin position="178"/>
        <end position="198"/>
    </location>
</feature>
<reference evidence="4 5" key="1">
    <citation type="submission" date="2020-08" db="EMBL/GenBank/DDBJ databases">
        <title>A Genomic Blueprint of the Chicken Gut Microbiome.</title>
        <authorList>
            <person name="Gilroy R."/>
            <person name="Ravi A."/>
            <person name="Getino M."/>
            <person name="Pursley I."/>
            <person name="Horton D.L."/>
            <person name="Alikhan N.-F."/>
            <person name="Baker D."/>
            <person name="Gharbi K."/>
            <person name="Hall N."/>
            <person name="Watson M."/>
            <person name="Adriaenssens E.M."/>
            <person name="Foster-Nyarko E."/>
            <person name="Jarju S."/>
            <person name="Secka A."/>
            <person name="Antonio M."/>
            <person name="Oren A."/>
            <person name="Chaudhuri R."/>
            <person name="La Ragione R.M."/>
            <person name="Hildebrand F."/>
            <person name="Pallen M.J."/>
        </authorList>
    </citation>
    <scope>NUCLEOTIDE SEQUENCE [LARGE SCALE GENOMIC DNA]</scope>
    <source>
        <strain evidence="4 5">Sa2CUA9</strain>
    </source>
</reference>
<dbReference type="RefSeq" id="WP_191805730.1">
    <property type="nucleotide sequence ID" value="NZ_JACSQF010000023.1"/>
</dbReference>
<feature type="transmembrane region" description="Helical" evidence="2">
    <location>
        <begin position="140"/>
        <end position="158"/>
    </location>
</feature>
<keyword evidence="2" id="KW-0812">Transmembrane</keyword>
<evidence type="ECO:0000259" key="3">
    <source>
        <dbReference type="Pfam" id="PF00174"/>
    </source>
</evidence>
<evidence type="ECO:0000256" key="2">
    <source>
        <dbReference type="SAM" id="Phobius"/>
    </source>
</evidence>
<dbReference type="EMBL" id="JACSQF010000023">
    <property type="protein sequence ID" value="MBD7982531.1"/>
    <property type="molecule type" value="Genomic_DNA"/>
</dbReference>
<feature type="region of interest" description="Disordered" evidence="1">
    <location>
        <begin position="1"/>
        <end position="20"/>
    </location>
</feature>
<dbReference type="Gene3D" id="3.90.420.10">
    <property type="entry name" value="Oxidoreductase, molybdopterin-binding domain"/>
    <property type="match status" value="1"/>
</dbReference>
<feature type="domain" description="Oxidoreductase molybdopterin-binding" evidence="3">
    <location>
        <begin position="287"/>
        <end position="435"/>
    </location>
</feature>
<gene>
    <name evidence="4" type="ORF">H9641_17675</name>
</gene>
<feature type="transmembrane region" description="Helical" evidence="2">
    <location>
        <begin position="116"/>
        <end position="134"/>
    </location>
</feature>
<evidence type="ECO:0000313" key="5">
    <source>
        <dbReference type="Proteomes" id="UP000655570"/>
    </source>
</evidence>
<protein>
    <submittedName>
        <fullName evidence="4">Molybdopterin-dependent oxidoreductase</fullName>
    </submittedName>
</protein>
<feature type="transmembrane region" description="Helical" evidence="2">
    <location>
        <begin position="90"/>
        <end position="109"/>
    </location>
</feature>
<dbReference type="PANTHER" id="PTHR19372">
    <property type="entry name" value="SULFITE REDUCTASE"/>
    <property type="match status" value="1"/>
</dbReference>
<dbReference type="Pfam" id="PF00174">
    <property type="entry name" value="Oxidored_molyb"/>
    <property type="match status" value="1"/>
</dbReference>
<feature type="transmembrane region" description="Helical" evidence="2">
    <location>
        <begin position="212"/>
        <end position="233"/>
    </location>
</feature>
<proteinExistence type="predicted"/>
<feature type="compositionally biased region" description="Pro residues" evidence="1">
    <location>
        <begin position="1"/>
        <end position="10"/>
    </location>
</feature>
<dbReference type="Proteomes" id="UP000655570">
    <property type="component" value="Unassembled WGS sequence"/>
</dbReference>
<keyword evidence="2" id="KW-1133">Transmembrane helix</keyword>
<organism evidence="4 5">
    <name type="scientific">Oerskovia merdavium</name>
    <dbReference type="NCBI Taxonomy" id="2762227"/>
    <lineage>
        <taxon>Bacteria</taxon>
        <taxon>Bacillati</taxon>
        <taxon>Actinomycetota</taxon>
        <taxon>Actinomycetes</taxon>
        <taxon>Micrococcales</taxon>
        <taxon>Cellulomonadaceae</taxon>
        <taxon>Oerskovia</taxon>
    </lineage>
</organism>